<feature type="chain" id="PRO_5015998336" evidence="1">
    <location>
        <begin position="17"/>
        <end position="266"/>
    </location>
</feature>
<dbReference type="EMBL" id="QETF01000011">
    <property type="protein sequence ID" value="PWG16664.1"/>
    <property type="molecule type" value="Genomic_DNA"/>
</dbReference>
<protein>
    <submittedName>
        <fullName evidence="2">DUF481 domain-containing protein</fullName>
    </submittedName>
</protein>
<proteinExistence type="predicted"/>
<organism evidence="2 3">
    <name type="scientific">Salibaculum griseiflavum</name>
    <dbReference type="NCBI Taxonomy" id="1914409"/>
    <lineage>
        <taxon>Bacteria</taxon>
        <taxon>Pseudomonadati</taxon>
        <taxon>Pseudomonadota</taxon>
        <taxon>Alphaproteobacteria</taxon>
        <taxon>Rhodobacterales</taxon>
        <taxon>Roseobacteraceae</taxon>
        <taxon>Salibaculum</taxon>
    </lineage>
</organism>
<evidence type="ECO:0000313" key="2">
    <source>
        <dbReference type="EMBL" id="PWG16664.1"/>
    </source>
</evidence>
<keyword evidence="3" id="KW-1185">Reference proteome</keyword>
<keyword evidence="1" id="KW-0732">Signal</keyword>
<dbReference type="OrthoDB" id="7631035at2"/>
<sequence length="266" mass="28755">MLTLATAAATSTAALAQSALDTSAAEDRIETLNEDIADDFERDTPQFGNEGRATGFSGSFALQGSATSGNTDTATLGIGANMGYYDGLNGYDLQLSYQFSENEGVTDEDSLLYELEYTRDFGRSYYGFAKLQGNVERLPFDTSDNFLGVGVGYRVFDTPDVQWAVQAGAGYRVAELNSVDDLSEGALALSSNYYNQFTDTMALTNDTDIIASDSDTVVYNDLGVNVRMTETLALRTSVVTEYHTDPEPGKKDTDNTFGVSVVYSFD</sequence>
<dbReference type="Proteomes" id="UP000245293">
    <property type="component" value="Unassembled WGS sequence"/>
</dbReference>
<feature type="signal peptide" evidence="1">
    <location>
        <begin position="1"/>
        <end position="16"/>
    </location>
</feature>
<comment type="caution">
    <text evidence="2">The sequence shown here is derived from an EMBL/GenBank/DDBJ whole genome shotgun (WGS) entry which is preliminary data.</text>
</comment>
<name>A0A2V1P497_9RHOB</name>
<accession>A0A2V1P497</accession>
<dbReference type="Pfam" id="PF04338">
    <property type="entry name" value="DUF481"/>
    <property type="match status" value="1"/>
</dbReference>
<reference evidence="3" key="1">
    <citation type="submission" date="2018-05" db="EMBL/GenBank/DDBJ databases">
        <authorList>
            <person name="Du Z."/>
            <person name="Wang X."/>
        </authorList>
    </citation>
    <scope>NUCLEOTIDE SEQUENCE [LARGE SCALE GENOMIC DNA]</scope>
    <source>
        <strain evidence="3">WDS4C29</strain>
    </source>
</reference>
<dbReference type="AlphaFoldDB" id="A0A2V1P497"/>
<evidence type="ECO:0000256" key="1">
    <source>
        <dbReference type="SAM" id="SignalP"/>
    </source>
</evidence>
<dbReference type="InterPro" id="IPR007433">
    <property type="entry name" value="DUF481"/>
</dbReference>
<evidence type="ECO:0000313" key="3">
    <source>
        <dbReference type="Proteomes" id="UP000245293"/>
    </source>
</evidence>
<gene>
    <name evidence="2" type="ORF">DFK10_10970</name>
</gene>